<dbReference type="Pfam" id="PF05285">
    <property type="entry name" value="SDA1_dom"/>
    <property type="match status" value="1"/>
</dbReference>
<feature type="region of interest" description="Disordered" evidence="7">
    <location>
        <begin position="575"/>
        <end position="595"/>
    </location>
</feature>
<protein>
    <recommendedName>
        <fullName evidence="6">Protein SDA1</fullName>
    </recommendedName>
</protein>
<evidence type="ECO:0000259" key="9">
    <source>
        <dbReference type="Pfam" id="PF08158"/>
    </source>
</evidence>
<evidence type="ECO:0000256" key="5">
    <source>
        <dbReference type="ARBA" id="ARBA00023242"/>
    </source>
</evidence>
<comment type="caution">
    <text evidence="10">The sequence shown here is derived from an EMBL/GenBank/DDBJ whole genome shotgun (WGS) entry which is preliminary data.</text>
</comment>
<dbReference type="InterPro" id="IPR007949">
    <property type="entry name" value="SDA1_MD"/>
</dbReference>
<evidence type="ECO:0000259" key="8">
    <source>
        <dbReference type="Pfam" id="PF05285"/>
    </source>
</evidence>
<evidence type="ECO:0000313" key="10">
    <source>
        <dbReference type="EMBL" id="OII73478.1"/>
    </source>
</evidence>
<evidence type="ECO:0000313" key="11">
    <source>
        <dbReference type="Proteomes" id="UP000186804"/>
    </source>
</evidence>
<dbReference type="Pfam" id="PF08158">
    <property type="entry name" value="SDA1_HEAT"/>
    <property type="match status" value="2"/>
</dbReference>
<dbReference type="GO" id="GO:0000055">
    <property type="term" value="P:ribosomal large subunit export from nucleus"/>
    <property type="evidence" value="ECO:0007669"/>
    <property type="project" value="UniProtKB-UniRule"/>
</dbReference>
<dbReference type="InterPro" id="IPR027312">
    <property type="entry name" value="Sda1"/>
</dbReference>
<dbReference type="EMBL" id="LRBS01000103">
    <property type="protein sequence ID" value="OII73478.1"/>
    <property type="molecule type" value="Genomic_DNA"/>
</dbReference>
<dbReference type="GeneID" id="92364498"/>
<dbReference type="SUPFAM" id="SSF48371">
    <property type="entry name" value="ARM repeat"/>
    <property type="match status" value="1"/>
</dbReference>
<comment type="function">
    <text evidence="6">Required for 60S pre-ribosomal subunits export to the cytoplasm.</text>
</comment>
<keyword evidence="2 6" id="KW-0813">Transport</keyword>
<feature type="compositionally biased region" description="Acidic residues" evidence="7">
    <location>
        <begin position="575"/>
        <end position="593"/>
    </location>
</feature>
<keyword evidence="3 6" id="KW-0690">Ribosome biogenesis</keyword>
<proteinExistence type="inferred from homology"/>
<name>A0A1J4MGX0_9CRYT</name>
<feature type="region of interest" description="Disordered" evidence="7">
    <location>
        <begin position="753"/>
        <end position="786"/>
    </location>
</feature>
<dbReference type="GO" id="GO:0042273">
    <property type="term" value="P:ribosomal large subunit biogenesis"/>
    <property type="evidence" value="ECO:0007669"/>
    <property type="project" value="UniProtKB-UniRule"/>
</dbReference>
<sequence>MDTTLEIYSLPQLQNRIKKDPGAYWPDFELQLQHFYSTLDMFRLNPRNIPKDFLQLTIFIAHTSPYYARQGICEVFINKLVFELKENGSILSSEIRNSFVGSLILLCNQRIIDILFLLPLWFDLMRLPDRALRSKLMKHTALCIISANKTMSSKMRRKKLIKTKIINTSFTTTSNLSIVTGLSSNIKPNSYNKSTLFNLSKFNNTILKNLRERLSNSIDTSRALAILMEVYRQNTWRNEITVNMIANCCIESNSSKIVATASRFILGKYWSIEDFDNESDDDEATEMTAEANRAMRSALIGMSSQSKKKKLEKAKIALRKAEKFNKKKLQNNSSINQCIDMIIDPQTFAENLFRRVGRHSDPFEVRLVLIELISKLIERHKLIVLNFYTFLARYLSPNNRNVISILSYLAQACHELIPPEELSIIIKTLMDNFVNECKTPEAITIGLNYIREICQRIPQVLDKDKLADLVGFRTMNNKSVSSAAKALINLYRQIAPSILHRSLLNKTSAINLQNGKVQELQYGQLNLETSIDGIELLNLYKKRTKGKDDYKEDYEDEEVCKSEVCEEDLEELNSDNEYDDCDTYSDDGNDNNNEDYINLQYNHDKISEYSDVDSNSVDLYNRISGNLNIATEEILGQEDFKLIKKLKARVGATEALGIKQDNLPICSDLSEFSGSENEDNQDSSITEEQIFKFQGKQNREKRIASILKGRQDRESFKEKRKRESESKKQSIPQIVKNRNKPMMMVVKDRLIKKKRSEDAGVKMRRLRSHIRNLKKRTGGKKRFRKQ</sequence>
<feature type="compositionally biased region" description="Basic residues" evidence="7">
    <location>
        <begin position="762"/>
        <end position="786"/>
    </location>
</feature>
<keyword evidence="5 6" id="KW-0539">Nucleus</keyword>
<evidence type="ECO:0000256" key="3">
    <source>
        <dbReference type="ARBA" id="ARBA00022517"/>
    </source>
</evidence>
<evidence type="ECO:0000256" key="7">
    <source>
        <dbReference type="SAM" id="MobiDB-lite"/>
    </source>
</evidence>
<feature type="domain" description="SDA1 N-terminal" evidence="9">
    <location>
        <begin position="59"/>
        <end position="162"/>
    </location>
</feature>
<dbReference type="VEuPathDB" id="CryptoDB:cand_003130"/>
<dbReference type="PANTHER" id="PTHR12730">
    <property type="entry name" value="HSDA/SDA1-RELATED"/>
    <property type="match status" value="1"/>
</dbReference>
<dbReference type="Proteomes" id="UP000186804">
    <property type="component" value="Unassembled WGS sequence"/>
</dbReference>
<accession>A0A1J4MGX0</accession>
<gene>
    <name evidence="10" type="ORF">cand_003130</name>
</gene>
<evidence type="ECO:0000256" key="2">
    <source>
        <dbReference type="ARBA" id="ARBA00022448"/>
    </source>
</evidence>
<dbReference type="InterPro" id="IPR012977">
    <property type="entry name" value="SDA1_N"/>
</dbReference>
<dbReference type="RefSeq" id="XP_067067135.1">
    <property type="nucleotide sequence ID" value="XM_067210560.1"/>
</dbReference>
<dbReference type="GO" id="GO:0005730">
    <property type="term" value="C:nucleolus"/>
    <property type="evidence" value="ECO:0007669"/>
    <property type="project" value="UniProtKB-SubCell"/>
</dbReference>
<dbReference type="GO" id="GO:0015031">
    <property type="term" value="P:protein transport"/>
    <property type="evidence" value="ECO:0007669"/>
    <property type="project" value="UniProtKB-KW"/>
</dbReference>
<evidence type="ECO:0000256" key="4">
    <source>
        <dbReference type="ARBA" id="ARBA00022927"/>
    </source>
</evidence>
<feature type="region of interest" description="Disordered" evidence="7">
    <location>
        <begin position="708"/>
        <end position="735"/>
    </location>
</feature>
<dbReference type="AlphaFoldDB" id="A0A1J4MGX0"/>
<dbReference type="InterPro" id="IPR016024">
    <property type="entry name" value="ARM-type_fold"/>
</dbReference>
<keyword evidence="11" id="KW-1185">Reference proteome</keyword>
<dbReference type="PANTHER" id="PTHR12730:SF0">
    <property type="entry name" value="PROTEIN SDA1 HOMOLOG"/>
    <property type="match status" value="1"/>
</dbReference>
<keyword evidence="4 6" id="KW-0653">Protein transport</keyword>
<dbReference type="OrthoDB" id="2196187at2759"/>
<comment type="subcellular location">
    <subcellularLocation>
        <location evidence="6">Nucleus</location>
        <location evidence="6">Nucleolus</location>
    </subcellularLocation>
</comment>
<organism evidence="10 11">
    <name type="scientific">Cryptosporidium andersoni</name>
    <dbReference type="NCBI Taxonomy" id="117008"/>
    <lineage>
        <taxon>Eukaryota</taxon>
        <taxon>Sar</taxon>
        <taxon>Alveolata</taxon>
        <taxon>Apicomplexa</taxon>
        <taxon>Conoidasida</taxon>
        <taxon>Coccidia</taxon>
        <taxon>Eucoccidiorida</taxon>
        <taxon>Eimeriorina</taxon>
        <taxon>Cryptosporidiidae</taxon>
        <taxon>Cryptosporidium</taxon>
    </lineage>
</organism>
<feature type="domain" description="SDA1 middle" evidence="8">
    <location>
        <begin position="552"/>
        <end position="709"/>
    </location>
</feature>
<evidence type="ECO:0000256" key="1">
    <source>
        <dbReference type="ARBA" id="ARBA00005783"/>
    </source>
</evidence>
<feature type="compositionally biased region" description="Basic and acidic residues" evidence="7">
    <location>
        <begin position="708"/>
        <end position="728"/>
    </location>
</feature>
<evidence type="ECO:0000256" key="6">
    <source>
        <dbReference type="RuleBase" id="RU365057"/>
    </source>
</evidence>
<comment type="similarity">
    <text evidence="1 6">Belongs to the SDA1 family.</text>
</comment>
<reference evidence="10 11" key="1">
    <citation type="submission" date="2016-10" db="EMBL/GenBank/DDBJ databases">
        <title>Reductive evolution of mitochondrial metabolism and differential evolution of invasion-related proteins in Cryptosporidium.</title>
        <authorList>
            <person name="Liu S."/>
            <person name="Roellig D.M."/>
            <person name="Guo Y."/>
            <person name="Li N."/>
            <person name="Frace M.A."/>
            <person name="Tang K."/>
            <person name="Zhang L."/>
            <person name="Feng Y."/>
            <person name="Xiao L."/>
        </authorList>
    </citation>
    <scope>NUCLEOTIDE SEQUENCE [LARGE SCALE GENOMIC DNA]</scope>
    <source>
        <strain evidence="10">30847</strain>
    </source>
</reference>
<feature type="domain" description="SDA1 N-terminal" evidence="9">
    <location>
        <begin position="198"/>
        <end position="474"/>
    </location>
</feature>